<keyword evidence="2" id="KW-1185">Reference proteome</keyword>
<dbReference type="Proteomes" id="UP000578819">
    <property type="component" value="Unassembled WGS sequence"/>
</dbReference>
<comment type="caution">
    <text evidence="1">The sequence shown here is derived from an EMBL/GenBank/DDBJ whole genome shotgun (WGS) entry which is preliminary data.</text>
</comment>
<reference evidence="1 2" key="1">
    <citation type="submission" date="2020-08" db="EMBL/GenBank/DDBJ databases">
        <title>Sequencing the genomes of 1000 actinobacteria strains.</title>
        <authorList>
            <person name="Klenk H.-P."/>
        </authorList>
    </citation>
    <scope>NUCLEOTIDE SEQUENCE [LARGE SCALE GENOMIC DNA]</scope>
    <source>
        <strain evidence="1 2">DSM 45886</strain>
    </source>
</reference>
<evidence type="ECO:0000313" key="2">
    <source>
        <dbReference type="Proteomes" id="UP000578819"/>
    </source>
</evidence>
<dbReference type="EMBL" id="JACHJW010000001">
    <property type="protein sequence ID" value="MBB4961664.1"/>
    <property type="molecule type" value="Genomic_DNA"/>
</dbReference>
<name>A0A7W7SVD7_9ACTN</name>
<dbReference type="AlphaFoldDB" id="A0A7W7SVD7"/>
<evidence type="ECO:0000313" key="1">
    <source>
        <dbReference type="EMBL" id="MBB4961664.1"/>
    </source>
</evidence>
<organism evidence="1 2">
    <name type="scientific">Micromonospora polyrhachis</name>
    <dbReference type="NCBI Taxonomy" id="1282883"/>
    <lineage>
        <taxon>Bacteria</taxon>
        <taxon>Bacillati</taxon>
        <taxon>Actinomycetota</taxon>
        <taxon>Actinomycetes</taxon>
        <taxon>Micromonosporales</taxon>
        <taxon>Micromonosporaceae</taxon>
        <taxon>Micromonospora</taxon>
    </lineage>
</organism>
<accession>A0A7W7SVD7</accession>
<evidence type="ECO:0008006" key="3">
    <source>
        <dbReference type="Google" id="ProtNLM"/>
    </source>
</evidence>
<sequence>MPPPDGLTEDQLKVATDALRKDAKEWLRWSHTLYTASQTAAGLTLRGGEMCVLSEMIGLPDLYAAVKQQAAELALAGAATFLDVSDALILAARYYDESDQNARQRLTPR</sequence>
<proteinExistence type="predicted"/>
<protein>
    <recommendedName>
        <fullName evidence="3">Excreted virulence factor EspC (Type VII ESX diderm)</fullName>
    </recommendedName>
</protein>
<gene>
    <name evidence="1" type="ORF">FHR38_005397</name>
</gene>
<dbReference type="RefSeq" id="WP_184537347.1">
    <property type="nucleotide sequence ID" value="NZ_JACHJW010000001.1"/>
</dbReference>